<feature type="transmembrane region" description="Helical" evidence="8">
    <location>
        <begin position="84"/>
        <end position="104"/>
    </location>
</feature>
<evidence type="ECO:0000256" key="8">
    <source>
        <dbReference type="SAM" id="Phobius"/>
    </source>
</evidence>
<protein>
    <submittedName>
        <fullName evidence="9">FecCD family ABC transporter permease</fullName>
    </submittedName>
</protein>
<comment type="similarity">
    <text evidence="2">Belongs to the binding-protein-dependent transport system permease family. FecCD subfamily.</text>
</comment>
<evidence type="ECO:0000256" key="5">
    <source>
        <dbReference type="ARBA" id="ARBA00022692"/>
    </source>
</evidence>
<comment type="subcellular location">
    <subcellularLocation>
        <location evidence="1">Cell membrane</location>
        <topology evidence="1">Multi-pass membrane protein</topology>
    </subcellularLocation>
</comment>
<feature type="transmembrane region" description="Helical" evidence="8">
    <location>
        <begin position="262"/>
        <end position="291"/>
    </location>
</feature>
<evidence type="ECO:0000313" key="10">
    <source>
        <dbReference type="Proteomes" id="UP001596143"/>
    </source>
</evidence>
<comment type="caution">
    <text evidence="9">The sequence shown here is derived from an EMBL/GenBank/DDBJ whole genome shotgun (WGS) entry which is preliminary data.</text>
</comment>
<evidence type="ECO:0000256" key="6">
    <source>
        <dbReference type="ARBA" id="ARBA00022989"/>
    </source>
</evidence>
<evidence type="ECO:0000256" key="4">
    <source>
        <dbReference type="ARBA" id="ARBA00022475"/>
    </source>
</evidence>
<proteinExistence type="inferred from homology"/>
<feature type="transmembrane region" description="Helical" evidence="8">
    <location>
        <begin position="303"/>
        <end position="325"/>
    </location>
</feature>
<dbReference type="Pfam" id="PF01032">
    <property type="entry name" value="FecCD"/>
    <property type="match status" value="1"/>
</dbReference>
<dbReference type="Gene3D" id="1.10.3470.10">
    <property type="entry name" value="ABC transporter involved in vitamin B12 uptake, BtuC"/>
    <property type="match status" value="1"/>
</dbReference>
<dbReference type="Proteomes" id="UP001596143">
    <property type="component" value="Unassembled WGS sequence"/>
</dbReference>
<name>A0ABW0U961_9BACI</name>
<evidence type="ECO:0000256" key="7">
    <source>
        <dbReference type="ARBA" id="ARBA00023136"/>
    </source>
</evidence>
<dbReference type="InterPro" id="IPR037294">
    <property type="entry name" value="ABC_BtuC-like"/>
</dbReference>
<dbReference type="SUPFAM" id="SSF81345">
    <property type="entry name" value="ABC transporter involved in vitamin B12 uptake, BtuC"/>
    <property type="match status" value="1"/>
</dbReference>
<feature type="transmembrane region" description="Helical" evidence="8">
    <location>
        <begin position="139"/>
        <end position="159"/>
    </location>
</feature>
<sequence>MKGQSIAEEKMYSEEKRDPFPQICLGLFILACGAFILSIMLGSAHISASTIISLFVDLITGKKTISNMSATDHIIWSLRLPRTMLAFIVGAGLAMVGVAIQALVKNPLADPYILGISSGASVGATLVILTGAFSFFGTYSVAGAAFIGALLTVILVYLLAQEKFFISTPRLLLSGVAVSMMLSACTSFLVMSNPRAEGIQTALYWMLGSFGGASLEMLWIPFLSVCIGYIFLFANYRSLNVLVTGVETATSLGLHVPTFRLLLIVVTALVTGVLVSVSGAIGFVGLMIPHMARMMIGADHRRLIPISAFMGGTFMVMADIVARIVVAPEELPVGIITAICGGPFFIWLLKRSKYVI</sequence>
<keyword evidence="4" id="KW-1003">Cell membrane</keyword>
<feature type="transmembrane region" description="Helical" evidence="8">
    <location>
        <begin position="111"/>
        <end position="133"/>
    </location>
</feature>
<evidence type="ECO:0000256" key="2">
    <source>
        <dbReference type="ARBA" id="ARBA00007935"/>
    </source>
</evidence>
<keyword evidence="5 8" id="KW-0812">Transmembrane</keyword>
<gene>
    <name evidence="9" type="ORF">ACFPTR_10970</name>
</gene>
<dbReference type="InterPro" id="IPR000522">
    <property type="entry name" value="ABC_transptr_permease_BtuC"/>
</dbReference>
<accession>A0ABW0U961</accession>
<reference evidence="10" key="1">
    <citation type="journal article" date="2019" name="Int. J. Syst. Evol. Microbiol.">
        <title>The Global Catalogue of Microorganisms (GCM) 10K type strain sequencing project: providing services to taxonomists for standard genome sequencing and annotation.</title>
        <authorList>
            <consortium name="The Broad Institute Genomics Platform"/>
            <consortium name="The Broad Institute Genome Sequencing Center for Infectious Disease"/>
            <person name="Wu L."/>
            <person name="Ma J."/>
        </authorList>
    </citation>
    <scope>NUCLEOTIDE SEQUENCE [LARGE SCALE GENOMIC DNA]</scope>
    <source>
        <strain evidence="10">CGMCC 1.15790</strain>
    </source>
</reference>
<feature type="transmembrane region" description="Helical" evidence="8">
    <location>
        <begin position="20"/>
        <end position="41"/>
    </location>
</feature>
<keyword evidence="10" id="KW-1185">Reference proteome</keyword>
<feature type="transmembrane region" description="Helical" evidence="8">
    <location>
        <begin position="171"/>
        <end position="191"/>
    </location>
</feature>
<dbReference type="CDD" id="cd06550">
    <property type="entry name" value="TM_ABC_iron-siderophores_like"/>
    <property type="match status" value="1"/>
</dbReference>
<dbReference type="PANTHER" id="PTHR30472:SF67">
    <property type="entry name" value="PERMEASE OF ABC TRANSPORTER-RELATED"/>
    <property type="match status" value="1"/>
</dbReference>
<evidence type="ECO:0000313" key="9">
    <source>
        <dbReference type="EMBL" id="MFC5629375.1"/>
    </source>
</evidence>
<keyword evidence="7 8" id="KW-0472">Membrane</keyword>
<feature type="transmembrane region" description="Helical" evidence="8">
    <location>
        <begin position="331"/>
        <end position="349"/>
    </location>
</feature>
<keyword evidence="3" id="KW-0813">Transport</keyword>
<evidence type="ECO:0000256" key="1">
    <source>
        <dbReference type="ARBA" id="ARBA00004651"/>
    </source>
</evidence>
<dbReference type="PANTHER" id="PTHR30472">
    <property type="entry name" value="FERRIC ENTEROBACTIN TRANSPORT SYSTEM PERMEASE PROTEIN"/>
    <property type="match status" value="1"/>
</dbReference>
<feature type="transmembrane region" description="Helical" evidence="8">
    <location>
        <begin position="203"/>
        <end position="232"/>
    </location>
</feature>
<dbReference type="RefSeq" id="WP_270897101.1">
    <property type="nucleotide sequence ID" value="NZ_JBHSPF010000059.1"/>
</dbReference>
<organism evidence="9 10">
    <name type="scientific">Aliibacillus thermotolerans</name>
    <dbReference type="NCBI Taxonomy" id="1834418"/>
    <lineage>
        <taxon>Bacteria</taxon>
        <taxon>Bacillati</taxon>
        <taxon>Bacillota</taxon>
        <taxon>Bacilli</taxon>
        <taxon>Bacillales</taxon>
        <taxon>Bacillaceae</taxon>
        <taxon>Aliibacillus</taxon>
    </lineage>
</organism>
<feature type="transmembrane region" description="Helical" evidence="8">
    <location>
        <begin position="239"/>
        <end position="256"/>
    </location>
</feature>
<evidence type="ECO:0000256" key="3">
    <source>
        <dbReference type="ARBA" id="ARBA00022448"/>
    </source>
</evidence>
<keyword evidence="6 8" id="KW-1133">Transmembrane helix</keyword>
<dbReference type="PROSITE" id="PS51257">
    <property type="entry name" value="PROKAR_LIPOPROTEIN"/>
    <property type="match status" value="1"/>
</dbReference>
<dbReference type="EMBL" id="JBHSPF010000059">
    <property type="protein sequence ID" value="MFC5629375.1"/>
    <property type="molecule type" value="Genomic_DNA"/>
</dbReference>